<feature type="domain" description="Nitrite/Sulfite reductase ferredoxin-like" evidence="16">
    <location>
        <begin position="345"/>
        <end position="409"/>
    </location>
</feature>
<comment type="cofactor">
    <cofactor evidence="1">
        <name>siroheme</name>
        <dbReference type="ChEBI" id="CHEBI:60052"/>
    </cofactor>
</comment>
<dbReference type="RefSeq" id="WP_093262312.1">
    <property type="nucleotide sequence ID" value="NZ_FNKK01000002.1"/>
</dbReference>
<evidence type="ECO:0000313" key="18">
    <source>
        <dbReference type="Proteomes" id="UP000217103"/>
    </source>
</evidence>
<dbReference type="GO" id="GO:0020037">
    <property type="term" value="F:heme binding"/>
    <property type="evidence" value="ECO:0007669"/>
    <property type="project" value="InterPro"/>
</dbReference>
<accession>A0A1H1HXL2</accession>
<dbReference type="GO" id="GO:0046872">
    <property type="term" value="F:metal ion binding"/>
    <property type="evidence" value="ECO:0007669"/>
    <property type="project" value="UniProtKB-KW"/>
</dbReference>
<dbReference type="Proteomes" id="UP000217103">
    <property type="component" value="Unassembled WGS sequence"/>
</dbReference>
<keyword evidence="10" id="KW-0560">Oxidoreductase</keyword>
<dbReference type="InterPro" id="IPR006067">
    <property type="entry name" value="NO2/SO3_Rdtase_4Fe4S_dom"/>
</dbReference>
<dbReference type="InterPro" id="IPR036136">
    <property type="entry name" value="Nit/Sulf_reduc_fer-like_dom_sf"/>
</dbReference>
<dbReference type="Pfam" id="PF01077">
    <property type="entry name" value="NIR_SIR"/>
    <property type="match status" value="2"/>
</dbReference>
<evidence type="ECO:0000256" key="1">
    <source>
        <dbReference type="ARBA" id="ARBA00001929"/>
    </source>
</evidence>
<comment type="similarity">
    <text evidence="4">Belongs to the nitrite and sulfite reductase 4Fe-4S domain family.</text>
</comment>
<dbReference type="InterPro" id="IPR051329">
    <property type="entry name" value="NIR_SIR_4Fe-4S"/>
</dbReference>
<reference evidence="17 18" key="1">
    <citation type="submission" date="2016-10" db="EMBL/GenBank/DDBJ databases">
        <authorList>
            <person name="de Groot N.N."/>
        </authorList>
    </citation>
    <scope>NUCLEOTIDE SEQUENCE [LARGE SCALE GENOMIC DNA]</scope>
    <source>
        <strain evidence="17 18">DSM 43794</strain>
    </source>
</reference>
<evidence type="ECO:0000256" key="12">
    <source>
        <dbReference type="ARBA" id="ARBA00023014"/>
    </source>
</evidence>
<keyword evidence="9" id="KW-0883">Thioether bond</keyword>
<evidence type="ECO:0000256" key="13">
    <source>
        <dbReference type="ARBA" id="ARBA00049518"/>
    </source>
</evidence>
<feature type="region of interest" description="Disordered" evidence="14">
    <location>
        <begin position="1"/>
        <end position="38"/>
    </location>
</feature>
<feature type="domain" description="Nitrite/Sulfite reductase ferredoxin-like" evidence="16">
    <location>
        <begin position="96"/>
        <end position="159"/>
    </location>
</feature>
<keyword evidence="6" id="KW-0004">4Fe-4S</keyword>
<dbReference type="Gene3D" id="3.90.480.20">
    <property type="match status" value="1"/>
</dbReference>
<keyword evidence="11" id="KW-0408">Iron</keyword>
<evidence type="ECO:0000256" key="14">
    <source>
        <dbReference type="SAM" id="MobiDB-lite"/>
    </source>
</evidence>
<dbReference type="PANTHER" id="PTHR32439:SF0">
    <property type="entry name" value="FERREDOXIN--NITRITE REDUCTASE, CHLOROPLASTIC"/>
    <property type="match status" value="1"/>
</dbReference>
<evidence type="ECO:0000259" key="16">
    <source>
        <dbReference type="Pfam" id="PF03460"/>
    </source>
</evidence>
<comment type="function">
    <text evidence="3">Catalyzes the reduction of sulfite to sulfide, a step in the biosynthesis of sulfur-containing amino acids and cofactors.</text>
</comment>
<proteinExistence type="inferred from homology"/>
<evidence type="ECO:0000259" key="15">
    <source>
        <dbReference type="Pfam" id="PF01077"/>
    </source>
</evidence>
<evidence type="ECO:0000256" key="3">
    <source>
        <dbReference type="ARBA" id="ARBA00003247"/>
    </source>
</evidence>
<dbReference type="InterPro" id="IPR006066">
    <property type="entry name" value="NO2/SO3_Rdtase_FeS/sirohaem_BS"/>
</dbReference>
<dbReference type="STRING" id="35622.SAMN04489764_4911"/>
<dbReference type="PANTHER" id="PTHR32439">
    <property type="entry name" value="FERREDOXIN--NITRITE REDUCTASE, CHLOROPLASTIC"/>
    <property type="match status" value="1"/>
</dbReference>
<keyword evidence="7" id="KW-0349">Heme</keyword>
<dbReference type="EMBL" id="FNKK01000002">
    <property type="protein sequence ID" value="SDR29878.1"/>
    <property type="molecule type" value="Genomic_DNA"/>
</dbReference>
<evidence type="ECO:0000256" key="11">
    <source>
        <dbReference type="ARBA" id="ARBA00023004"/>
    </source>
</evidence>
<evidence type="ECO:0000256" key="10">
    <source>
        <dbReference type="ARBA" id="ARBA00023002"/>
    </source>
</evidence>
<dbReference type="PRINTS" id="PR00397">
    <property type="entry name" value="SIROHAEM"/>
</dbReference>
<dbReference type="EC" id="1.8.7.1" evidence="5"/>
<evidence type="ECO:0000256" key="6">
    <source>
        <dbReference type="ARBA" id="ARBA00022485"/>
    </source>
</evidence>
<evidence type="ECO:0000256" key="4">
    <source>
        <dbReference type="ARBA" id="ARBA00010429"/>
    </source>
</evidence>
<dbReference type="Gene3D" id="3.30.413.10">
    <property type="entry name" value="Sulfite Reductase Hemoprotein, domain 1"/>
    <property type="match status" value="2"/>
</dbReference>
<dbReference type="FunFam" id="3.30.413.10:FF:000013">
    <property type="entry name" value="Sulfite reductase [ferredoxin]"/>
    <property type="match status" value="1"/>
</dbReference>
<dbReference type="InterPro" id="IPR005117">
    <property type="entry name" value="NiRdtase/SiRdtase_haem-b_fer"/>
</dbReference>
<keyword evidence="12" id="KW-0411">Iron-sulfur</keyword>
<dbReference type="SUPFAM" id="SSF56014">
    <property type="entry name" value="Nitrite and sulphite reductase 4Fe-4S domain-like"/>
    <property type="match status" value="2"/>
</dbReference>
<feature type="domain" description="Nitrite/sulphite reductase 4Fe-4S" evidence="15">
    <location>
        <begin position="420"/>
        <end position="554"/>
    </location>
</feature>
<feature type="compositionally biased region" description="Basic and acidic residues" evidence="14">
    <location>
        <begin position="28"/>
        <end position="38"/>
    </location>
</feature>
<keyword evidence="8" id="KW-0479">Metal-binding</keyword>
<sequence length="560" mass="62939">MTTPARPANRHHKRPRGEGQWALGYREPLNKNEENKKNDDGLNVRQRIIDIYAKRGFDSIDPADLRGRFRWYGLYTQRRPGIDGGKTAILEPEELDDRYFMLRVRIDGGQLTVEQLRVIADISTTYARGTADITDRQNIQLHWVEIESVPEIWERLEAVGLHTTEACGDTPRVIIGCPLAGIAADEVIDATPQLREIRDRYIGDPAFSNLPRKYKTAISGCTAHCTVHEINDVAFVGVELADGTKGFDLWVGGGLSTNPMLAKRLNVFVRPEQVAEVWAGVTSIFRDYGYRRLRHRARLKFLVNDWGTEKFRDVLEKEYLGYPLPDGPAPAPPRNGRRDHVGVFPQRDGNFYVGFAPRVGRMSGELLHAVADIAERHGSDRVRTTTEQKMVILDVAPDRVDSLVAELEAHDLQVKPSTFRRQTMACTGIEYCKLAIVETKKLASELIDELERRLPDFDVPLSINVNGCPNSCARIQVADIGLKGQLVMDDNGEQVEGFQIHLGGSIGVSSGFGRKVRGLKTTAAELPDYIERVVRNYDAQRKDGETFAEWVQRAEEADLK</sequence>
<name>A0A1H1HXL2_9ACTN</name>
<dbReference type="OrthoDB" id="3189055at2"/>
<comment type="cofactor">
    <cofactor evidence="2">
        <name>[4Fe-4S] cluster</name>
        <dbReference type="ChEBI" id="CHEBI:49883"/>
    </cofactor>
</comment>
<keyword evidence="18" id="KW-1185">Reference proteome</keyword>
<dbReference type="FunFam" id="3.30.413.10:FF:000009">
    <property type="entry name" value="Sulfite reductase [ferredoxin]"/>
    <property type="match status" value="1"/>
</dbReference>
<dbReference type="GO" id="GO:0051539">
    <property type="term" value="F:4 iron, 4 sulfur cluster binding"/>
    <property type="evidence" value="ECO:0007669"/>
    <property type="project" value="UniProtKB-KW"/>
</dbReference>
<evidence type="ECO:0000256" key="2">
    <source>
        <dbReference type="ARBA" id="ARBA00001966"/>
    </source>
</evidence>
<protein>
    <recommendedName>
        <fullName evidence="5">assimilatory sulfite reductase (ferredoxin)</fullName>
        <ecNumber evidence="5">1.8.7.1</ecNumber>
    </recommendedName>
</protein>
<comment type="catalytic activity">
    <reaction evidence="13">
        <text>hydrogen sulfide + 6 oxidized [2Fe-2S]-[ferredoxin] + 3 H2O = sulfite + 6 reduced [2Fe-2S]-[ferredoxin] + 7 H(+)</text>
        <dbReference type="Rhea" id="RHEA:23132"/>
        <dbReference type="Rhea" id="RHEA-COMP:10000"/>
        <dbReference type="Rhea" id="RHEA-COMP:10001"/>
        <dbReference type="ChEBI" id="CHEBI:15377"/>
        <dbReference type="ChEBI" id="CHEBI:15378"/>
        <dbReference type="ChEBI" id="CHEBI:17359"/>
        <dbReference type="ChEBI" id="CHEBI:29919"/>
        <dbReference type="ChEBI" id="CHEBI:33737"/>
        <dbReference type="ChEBI" id="CHEBI:33738"/>
        <dbReference type="EC" id="1.8.7.1"/>
    </reaction>
</comment>
<dbReference type="InterPro" id="IPR045854">
    <property type="entry name" value="NO2/SO3_Rdtase_4Fe4S_sf"/>
</dbReference>
<evidence type="ECO:0000256" key="7">
    <source>
        <dbReference type="ARBA" id="ARBA00022617"/>
    </source>
</evidence>
<evidence type="ECO:0000313" key="17">
    <source>
        <dbReference type="EMBL" id="SDR29878.1"/>
    </source>
</evidence>
<feature type="domain" description="Nitrite/sulphite reductase 4Fe-4S" evidence="15">
    <location>
        <begin position="167"/>
        <end position="320"/>
    </location>
</feature>
<dbReference type="SUPFAM" id="SSF55124">
    <property type="entry name" value="Nitrite/Sulfite reductase N-terminal domain-like"/>
    <property type="match status" value="2"/>
</dbReference>
<dbReference type="Pfam" id="PF03460">
    <property type="entry name" value="NIR_SIR_ferr"/>
    <property type="match status" value="2"/>
</dbReference>
<evidence type="ECO:0000256" key="8">
    <source>
        <dbReference type="ARBA" id="ARBA00022723"/>
    </source>
</evidence>
<dbReference type="PROSITE" id="PS00365">
    <property type="entry name" value="NIR_SIR"/>
    <property type="match status" value="2"/>
</dbReference>
<organism evidence="17 18">
    <name type="scientific">Thermostaphylospora chromogena</name>
    <dbReference type="NCBI Taxonomy" id="35622"/>
    <lineage>
        <taxon>Bacteria</taxon>
        <taxon>Bacillati</taxon>
        <taxon>Actinomycetota</taxon>
        <taxon>Actinomycetes</taxon>
        <taxon>Streptosporangiales</taxon>
        <taxon>Thermomonosporaceae</taxon>
        <taxon>Thermostaphylospora</taxon>
    </lineage>
</organism>
<evidence type="ECO:0000256" key="5">
    <source>
        <dbReference type="ARBA" id="ARBA00012353"/>
    </source>
</evidence>
<dbReference type="AlphaFoldDB" id="A0A1H1HXL2"/>
<dbReference type="GO" id="GO:0050311">
    <property type="term" value="F:sulfite reductase (ferredoxin) activity"/>
    <property type="evidence" value="ECO:0007669"/>
    <property type="project" value="UniProtKB-EC"/>
</dbReference>
<evidence type="ECO:0000256" key="9">
    <source>
        <dbReference type="ARBA" id="ARBA00022784"/>
    </source>
</evidence>
<gene>
    <name evidence="17" type="ORF">SAMN04489764_4911</name>
</gene>